<accession>A0AAE8MPT3</accession>
<comment type="caution">
    <text evidence="2">The sequence shown here is derived from an EMBL/GenBank/DDBJ whole genome shotgun (WGS) entry which is preliminary data.</text>
</comment>
<feature type="compositionally biased region" description="Basic and acidic residues" evidence="1">
    <location>
        <begin position="29"/>
        <end position="39"/>
    </location>
</feature>
<feature type="region of interest" description="Disordered" evidence="1">
    <location>
        <begin position="1"/>
        <end position="39"/>
    </location>
</feature>
<evidence type="ECO:0000313" key="2">
    <source>
        <dbReference type="EMBL" id="SPJ92382.1"/>
    </source>
</evidence>
<name>A0AAE8MPT3_9HYPO</name>
<proteinExistence type="predicted"/>
<sequence>MALHKGLSSSAKNKDEERTGNNYEDNLDPEGKVADEHLASSHRLSVSIRLYMRIGDSEET</sequence>
<evidence type="ECO:0000256" key="1">
    <source>
        <dbReference type="SAM" id="MobiDB-lite"/>
    </source>
</evidence>
<organism evidence="2 3">
    <name type="scientific">Fusarium torulosum</name>
    <dbReference type="NCBI Taxonomy" id="33205"/>
    <lineage>
        <taxon>Eukaryota</taxon>
        <taxon>Fungi</taxon>
        <taxon>Dikarya</taxon>
        <taxon>Ascomycota</taxon>
        <taxon>Pezizomycotina</taxon>
        <taxon>Sordariomycetes</taxon>
        <taxon>Hypocreomycetidae</taxon>
        <taxon>Hypocreales</taxon>
        <taxon>Nectriaceae</taxon>
        <taxon>Fusarium</taxon>
    </lineage>
</organism>
<dbReference type="EMBL" id="ONZP01000941">
    <property type="protein sequence ID" value="SPJ92382.1"/>
    <property type="molecule type" value="Genomic_DNA"/>
</dbReference>
<keyword evidence="3" id="KW-1185">Reference proteome</keyword>
<evidence type="ECO:0000313" key="3">
    <source>
        <dbReference type="Proteomes" id="UP001187734"/>
    </source>
</evidence>
<dbReference type="Proteomes" id="UP001187734">
    <property type="component" value="Unassembled WGS sequence"/>
</dbReference>
<gene>
    <name evidence="2" type="ORF">FTOL_13674</name>
</gene>
<dbReference type="AlphaFoldDB" id="A0AAE8MPT3"/>
<reference evidence="2" key="1">
    <citation type="submission" date="2018-03" db="EMBL/GenBank/DDBJ databases">
        <authorList>
            <person name="Guldener U."/>
        </authorList>
    </citation>
    <scope>NUCLEOTIDE SEQUENCE</scope>
</reference>
<protein>
    <submittedName>
        <fullName evidence="2">Uncharacterized protein</fullName>
    </submittedName>
</protein>